<feature type="transmembrane region" description="Helical" evidence="2">
    <location>
        <begin position="71"/>
        <end position="98"/>
    </location>
</feature>
<accession>A0A6P9AFD0</accession>
<reference evidence="4" key="1">
    <citation type="submission" date="2025-08" db="UniProtKB">
        <authorList>
            <consortium name="RefSeq"/>
        </authorList>
    </citation>
    <scope>IDENTIFICATION</scope>
    <source>
        <tissue evidence="4">Total insect</tissue>
    </source>
</reference>
<sequence length="279" mass="29793">MAYLPRVMACGRPCPPLSYCHEASNTCKACATICDAARPSQYEPALCHDLCREYLYEQLKTTYSVDGTARVLGWAGLGLSVLAILVVLAVVGLAYHYVLRRPRRLLNFLHSRVDVETTPDMKAKMSTNNNKHSMPDIGRDLNSSVHTVHTVSGSVSESERLHGTTSTLAATQCTQPSPTGMTLPFGMAALPAMPPPPPARHPSEDSTLDYAAYDNPGLSPSSSPLPPSAGSGTAHPAHGKAMDAVLDAVVTLPGAVTQLRANHYALNDLNNGPRMESSF</sequence>
<feature type="region of interest" description="Disordered" evidence="1">
    <location>
        <begin position="189"/>
        <end position="238"/>
    </location>
</feature>
<proteinExistence type="predicted"/>
<evidence type="ECO:0000256" key="1">
    <source>
        <dbReference type="SAM" id="MobiDB-lite"/>
    </source>
</evidence>
<evidence type="ECO:0000313" key="4">
    <source>
        <dbReference type="RefSeq" id="XP_034257062.1"/>
    </source>
</evidence>
<feature type="compositionally biased region" description="Low complexity" evidence="1">
    <location>
        <begin position="216"/>
        <end position="232"/>
    </location>
</feature>
<dbReference type="RefSeq" id="XP_034257062.1">
    <property type="nucleotide sequence ID" value="XM_034401171.1"/>
</dbReference>
<dbReference type="InParanoid" id="A0A6P9AFD0"/>
<keyword evidence="2" id="KW-0812">Transmembrane</keyword>
<evidence type="ECO:0000256" key="2">
    <source>
        <dbReference type="SAM" id="Phobius"/>
    </source>
</evidence>
<dbReference type="KEGG" id="tpal:117654499"/>
<feature type="compositionally biased region" description="Polar residues" evidence="1">
    <location>
        <begin position="163"/>
        <end position="176"/>
    </location>
</feature>
<dbReference type="GeneID" id="117654499"/>
<dbReference type="Proteomes" id="UP000515158">
    <property type="component" value="Unplaced"/>
</dbReference>
<protein>
    <submittedName>
        <fullName evidence="4">Uncharacterized protein LOC117654499 isoform X1</fullName>
    </submittedName>
</protein>
<organism evidence="4">
    <name type="scientific">Thrips palmi</name>
    <name type="common">Melon thrips</name>
    <dbReference type="NCBI Taxonomy" id="161013"/>
    <lineage>
        <taxon>Eukaryota</taxon>
        <taxon>Metazoa</taxon>
        <taxon>Ecdysozoa</taxon>
        <taxon>Arthropoda</taxon>
        <taxon>Hexapoda</taxon>
        <taxon>Insecta</taxon>
        <taxon>Pterygota</taxon>
        <taxon>Neoptera</taxon>
        <taxon>Paraneoptera</taxon>
        <taxon>Thysanoptera</taxon>
        <taxon>Terebrantia</taxon>
        <taxon>Thripoidea</taxon>
        <taxon>Thripidae</taxon>
        <taxon>Thrips</taxon>
    </lineage>
</organism>
<keyword evidence="2" id="KW-0472">Membrane</keyword>
<evidence type="ECO:0000313" key="3">
    <source>
        <dbReference type="Proteomes" id="UP000515158"/>
    </source>
</evidence>
<feature type="region of interest" description="Disordered" evidence="1">
    <location>
        <begin position="153"/>
        <end position="176"/>
    </location>
</feature>
<keyword evidence="2" id="KW-1133">Transmembrane helix</keyword>
<dbReference type="AlphaFoldDB" id="A0A6P9AFD0"/>
<keyword evidence="3" id="KW-1185">Reference proteome</keyword>
<dbReference type="OrthoDB" id="6599193at2759"/>
<gene>
    <name evidence="4" type="primary">LOC117654499</name>
</gene>
<name>A0A6P9AFD0_THRPL</name>